<proteinExistence type="inferred from homology"/>
<name>A0A4Y3WM91_9PSEU</name>
<keyword evidence="12" id="KW-1133">Transmembrane helix</keyword>
<feature type="region of interest" description="Disordered" evidence="11">
    <location>
        <begin position="64"/>
        <end position="97"/>
    </location>
</feature>
<dbReference type="InterPro" id="IPR025698">
    <property type="entry name" value="2TM_dom"/>
</dbReference>
<evidence type="ECO:0000256" key="11">
    <source>
        <dbReference type="SAM" id="MobiDB-lite"/>
    </source>
</evidence>
<gene>
    <name evidence="16" type="ORF">PHY01_23700</name>
</gene>
<evidence type="ECO:0000256" key="1">
    <source>
        <dbReference type="ARBA" id="ARBA00004771"/>
    </source>
</evidence>
<dbReference type="Gene3D" id="3.30.559.10">
    <property type="entry name" value="Chloramphenicol acetyltransferase-like domain"/>
    <property type="match status" value="1"/>
</dbReference>
<evidence type="ECO:0000256" key="3">
    <source>
        <dbReference type="ARBA" id="ARBA00009587"/>
    </source>
</evidence>
<dbReference type="RefSeq" id="WP_170183770.1">
    <property type="nucleotide sequence ID" value="NZ_BJNG01000017.1"/>
</dbReference>
<dbReference type="InterPro" id="IPR045034">
    <property type="entry name" value="O-acyltransferase_WSD1-like"/>
</dbReference>
<keyword evidence="12" id="KW-0812">Transmembrane</keyword>
<keyword evidence="17" id="KW-1185">Reference proteome</keyword>
<dbReference type="SUPFAM" id="SSF52777">
    <property type="entry name" value="CoA-dependent acyltransferases"/>
    <property type="match status" value="1"/>
</dbReference>
<feature type="domain" description="2TM" evidence="15">
    <location>
        <begin position="13"/>
        <end position="47"/>
    </location>
</feature>
<organism evidence="16 17">
    <name type="scientific">Pseudonocardia hydrocarbonoxydans</name>
    <dbReference type="NCBI Taxonomy" id="76726"/>
    <lineage>
        <taxon>Bacteria</taxon>
        <taxon>Bacillati</taxon>
        <taxon>Actinomycetota</taxon>
        <taxon>Actinomycetes</taxon>
        <taxon>Pseudonocardiales</taxon>
        <taxon>Pseudonocardiaceae</taxon>
        <taxon>Pseudonocardia</taxon>
    </lineage>
</organism>
<evidence type="ECO:0000256" key="8">
    <source>
        <dbReference type="ARBA" id="ARBA00023098"/>
    </source>
</evidence>
<dbReference type="GO" id="GO:0001666">
    <property type="term" value="P:response to hypoxia"/>
    <property type="evidence" value="ECO:0007669"/>
    <property type="project" value="TreeGrafter"/>
</dbReference>
<dbReference type="InterPro" id="IPR004255">
    <property type="entry name" value="O-acyltransferase_WSD1_N"/>
</dbReference>
<feature type="transmembrane region" description="Helical" evidence="12">
    <location>
        <begin position="29"/>
        <end position="47"/>
    </location>
</feature>
<evidence type="ECO:0000259" key="14">
    <source>
        <dbReference type="Pfam" id="PF06974"/>
    </source>
</evidence>
<feature type="domain" description="O-acyltransferase WSD1 C-terminal" evidence="14">
    <location>
        <begin position="397"/>
        <end position="537"/>
    </location>
</feature>
<sequence>MAEPHTPEERLRERAERRVKSQVDLRGHLLLYVLVNVFLVVIWWVTGPDRRLGHRRRDARLGRLRARHRQRGPRPARDGPDAHAAVVRPGTTRTGPVRRLRPADLANLWAEGPHTPSQIALVGEFDAGPLRDASGRPDVERVRDELAARAWRVPELARRVHRTRRGEGLPVWVRDPAFDPAAHIGAAALPAGADLAAWCADRVVRPLDPDRPPWRIEVVDHLPDGRFGLLVVVHHVLVDGLAGVAVVGRLLDGSPDGGAPVGPAGDRSVAGRVPTHRELVADARRARRRALAAALRRVPRLPAALRRAVRRARDAAADLRPTAPRTSLPRRVGPGRRVAVVRLPLTELQVAGATVNDLLLAAVTAGLRDLFRARGEPVDGLTMRASVPVGVPGAGQTAAMLLLGLPVGEPDPRRRLARITATTADLKARLRDGGGDVFGVLHLPVPLARLAVRWMRGRAARHVNLFVTNVPGPPRPLWLAGARLLDAAGVAPLQADVPLGVAALSYAGTLAVTVNADAAVSDVDVLAAGIARGMAALRGPA</sequence>
<keyword evidence="9 16" id="KW-0012">Acyltransferase</keyword>
<keyword evidence="7" id="KW-0319">Glycerol metabolism</keyword>
<evidence type="ECO:0000313" key="16">
    <source>
        <dbReference type="EMBL" id="GEC20087.1"/>
    </source>
</evidence>
<dbReference type="GO" id="GO:0004144">
    <property type="term" value="F:diacylglycerol O-acyltransferase activity"/>
    <property type="evidence" value="ECO:0007669"/>
    <property type="project" value="UniProtKB-EC"/>
</dbReference>
<keyword evidence="12" id="KW-0472">Membrane</keyword>
<feature type="compositionally biased region" description="Basic residues" evidence="11">
    <location>
        <begin position="64"/>
        <end position="74"/>
    </location>
</feature>
<dbReference type="Pfam" id="PF03007">
    <property type="entry name" value="WS_DGAT_cat"/>
    <property type="match status" value="1"/>
</dbReference>
<dbReference type="GO" id="GO:0019432">
    <property type="term" value="P:triglyceride biosynthetic process"/>
    <property type="evidence" value="ECO:0007669"/>
    <property type="project" value="UniProtKB-UniPathway"/>
</dbReference>
<evidence type="ECO:0000256" key="5">
    <source>
        <dbReference type="ARBA" id="ARBA00022516"/>
    </source>
</evidence>
<evidence type="ECO:0000256" key="9">
    <source>
        <dbReference type="ARBA" id="ARBA00023315"/>
    </source>
</evidence>
<feature type="domain" description="O-acyltransferase WSD1-like N-terminal" evidence="13">
    <location>
        <begin position="100"/>
        <end position="358"/>
    </location>
</feature>
<accession>A0A4Y3WM91</accession>
<comment type="pathway">
    <text evidence="1">Glycerolipid metabolism; triacylglycerol biosynthesis.</text>
</comment>
<evidence type="ECO:0000313" key="17">
    <source>
        <dbReference type="Proteomes" id="UP000320338"/>
    </source>
</evidence>
<dbReference type="EMBL" id="BJNG01000017">
    <property type="protein sequence ID" value="GEC20087.1"/>
    <property type="molecule type" value="Genomic_DNA"/>
</dbReference>
<dbReference type="UniPathway" id="UPA00282"/>
<comment type="catalytic activity">
    <reaction evidence="10">
        <text>an acyl-CoA + a 1,2-diacyl-sn-glycerol = a triacyl-sn-glycerol + CoA</text>
        <dbReference type="Rhea" id="RHEA:10868"/>
        <dbReference type="ChEBI" id="CHEBI:17815"/>
        <dbReference type="ChEBI" id="CHEBI:57287"/>
        <dbReference type="ChEBI" id="CHEBI:58342"/>
        <dbReference type="ChEBI" id="CHEBI:64615"/>
        <dbReference type="EC" id="2.3.1.20"/>
    </reaction>
</comment>
<evidence type="ECO:0000256" key="2">
    <source>
        <dbReference type="ARBA" id="ARBA00005189"/>
    </source>
</evidence>
<evidence type="ECO:0000256" key="7">
    <source>
        <dbReference type="ARBA" id="ARBA00022798"/>
    </source>
</evidence>
<dbReference type="PANTHER" id="PTHR31650:SF1">
    <property type="entry name" value="WAX ESTER SYNTHASE_DIACYLGLYCEROL ACYLTRANSFERASE 4-RELATED"/>
    <property type="match status" value="1"/>
</dbReference>
<evidence type="ECO:0000256" key="12">
    <source>
        <dbReference type="SAM" id="Phobius"/>
    </source>
</evidence>
<reference evidence="16 17" key="1">
    <citation type="submission" date="2019-06" db="EMBL/GenBank/DDBJ databases">
        <title>Whole genome shotgun sequence of Pseudonocardia hydrocarbonoxydans NBRC 14498.</title>
        <authorList>
            <person name="Hosoyama A."/>
            <person name="Uohara A."/>
            <person name="Ohji S."/>
            <person name="Ichikawa N."/>
        </authorList>
    </citation>
    <scope>NUCLEOTIDE SEQUENCE [LARGE SCALE GENOMIC DNA]</scope>
    <source>
        <strain evidence="16 17">NBRC 14498</strain>
    </source>
</reference>
<evidence type="ECO:0000259" key="15">
    <source>
        <dbReference type="Pfam" id="PF13239"/>
    </source>
</evidence>
<dbReference type="EC" id="2.3.1.20" evidence="4"/>
<dbReference type="InterPro" id="IPR009721">
    <property type="entry name" value="O-acyltransferase_WSD1_C"/>
</dbReference>
<dbReference type="AlphaFoldDB" id="A0A4Y3WM91"/>
<evidence type="ECO:0000256" key="4">
    <source>
        <dbReference type="ARBA" id="ARBA00013244"/>
    </source>
</evidence>
<dbReference type="Proteomes" id="UP000320338">
    <property type="component" value="Unassembled WGS sequence"/>
</dbReference>
<dbReference type="Pfam" id="PF13239">
    <property type="entry name" value="2TM"/>
    <property type="match status" value="1"/>
</dbReference>
<comment type="caution">
    <text evidence="16">The sequence shown here is derived from an EMBL/GenBank/DDBJ whole genome shotgun (WGS) entry which is preliminary data.</text>
</comment>
<dbReference type="GO" id="GO:0071731">
    <property type="term" value="P:response to nitric oxide"/>
    <property type="evidence" value="ECO:0007669"/>
    <property type="project" value="TreeGrafter"/>
</dbReference>
<keyword evidence="5" id="KW-0444">Lipid biosynthesis</keyword>
<evidence type="ECO:0000259" key="13">
    <source>
        <dbReference type="Pfam" id="PF03007"/>
    </source>
</evidence>
<protein>
    <recommendedName>
        <fullName evidence="4">diacylglycerol O-acyltransferase</fullName>
        <ecNumber evidence="4">2.3.1.20</ecNumber>
    </recommendedName>
</protein>
<dbReference type="PANTHER" id="PTHR31650">
    <property type="entry name" value="O-ACYLTRANSFERASE (WSD1-LIKE) FAMILY PROTEIN"/>
    <property type="match status" value="1"/>
</dbReference>
<dbReference type="Pfam" id="PF06974">
    <property type="entry name" value="WS_DGAT_C"/>
    <property type="match status" value="1"/>
</dbReference>
<keyword evidence="6 16" id="KW-0808">Transferase</keyword>
<keyword evidence="8" id="KW-0443">Lipid metabolism</keyword>
<evidence type="ECO:0000256" key="10">
    <source>
        <dbReference type="ARBA" id="ARBA00048109"/>
    </source>
</evidence>
<evidence type="ECO:0000256" key="6">
    <source>
        <dbReference type="ARBA" id="ARBA00022679"/>
    </source>
</evidence>
<dbReference type="GO" id="GO:0051701">
    <property type="term" value="P:biological process involved in interaction with host"/>
    <property type="evidence" value="ECO:0007669"/>
    <property type="project" value="TreeGrafter"/>
</dbReference>
<comment type="similarity">
    <text evidence="3">Belongs to the long-chain O-acyltransferase family.</text>
</comment>
<comment type="pathway">
    <text evidence="2">Lipid metabolism.</text>
</comment>
<dbReference type="GO" id="GO:0006071">
    <property type="term" value="P:glycerol metabolic process"/>
    <property type="evidence" value="ECO:0007669"/>
    <property type="project" value="UniProtKB-KW"/>
</dbReference>
<dbReference type="InterPro" id="IPR023213">
    <property type="entry name" value="CAT-like_dom_sf"/>
</dbReference>
<feature type="compositionally biased region" description="Low complexity" evidence="11">
    <location>
        <begin position="86"/>
        <end position="97"/>
    </location>
</feature>
<dbReference type="GO" id="GO:0005886">
    <property type="term" value="C:plasma membrane"/>
    <property type="evidence" value="ECO:0007669"/>
    <property type="project" value="TreeGrafter"/>
</dbReference>